<comment type="subcellular location">
    <subcellularLocation>
        <location evidence="1">Nucleus</location>
    </subcellularLocation>
</comment>
<organism evidence="6 7">
    <name type="scientific">Papaver atlanticum</name>
    <dbReference type="NCBI Taxonomy" id="357466"/>
    <lineage>
        <taxon>Eukaryota</taxon>
        <taxon>Viridiplantae</taxon>
        <taxon>Streptophyta</taxon>
        <taxon>Embryophyta</taxon>
        <taxon>Tracheophyta</taxon>
        <taxon>Spermatophyta</taxon>
        <taxon>Magnoliopsida</taxon>
        <taxon>Ranunculales</taxon>
        <taxon>Papaveraceae</taxon>
        <taxon>Papaveroideae</taxon>
        <taxon>Papaver</taxon>
    </lineage>
</organism>
<gene>
    <name evidence="6" type="ORF">MKW98_000198</name>
</gene>
<feature type="region of interest" description="Disordered" evidence="4">
    <location>
        <begin position="271"/>
        <end position="305"/>
    </location>
</feature>
<sequence length="305" mass="33918">MGVEKVDAVVVDASRRKKKEKKKRLASDLDAPTNIEETCHDDVKGPAIEEKLVAVVVDASRRKKKEKKKRPACVLDAPTNIEEACHDDEKGPTIEEKLASINLTNDNKSSITEDEEPSTITTVPSADSVHVLLKQALHADDRVLLLDCLYTQDEKVIANSISLLHLTDALKLLDALLVLTQSRGAVLACALPWLKNLLLQHSSSITSKESSLRSLNSLYQLIESRVSTYRPALQLSSCLDYLFTEISDDADDETIKITPIIYEDFDDSELEESEDVAMESEQETGGQHEVVEFSDYDQSDEMSED</sequence>
<proteinExistence type="inferred from homology"/>
<feature type="region of interest" description="Disordered" evidence="4">
    <location>
        <begin position="1"/>
        <end position="31"/>
    </location>
</feature>
<evidence type="ECO:0000313" key="6">
    <source>
        <dbReference type="EMBL" id="KAI3917964.1"/>
    </source>
</evidence>
<dbReference type="GO" id="GO:0000462">
    <property type="term" value="P:maturation of SSU-rRNA from tricistronic rRNA transcript (SSU-rRNA, 5.8S rRNA, LSU-rRNA)"/>
    <property type="evidence" value="ECO:0007669"/>
    <property type="project" value="TreeGrafter"/>
</dbReference>
<protein>
    <recommendedName>
        <fullName evidence="5">Small-subunit processome Utp12 domain-containing protein</fullName>
    </recommendedName>
</protein>
<feature type="domain" description="Small-subunit processome Utp12" evidence="5">
    <location>
        <begin position="142"/>
        <end position="242"/>
    </location>
</feature>
<keyword evidence="7" id="KW-1185">Reference proteome</keyword>
<evidence type="ECO:0000259" key="5">
    <source>
        <dbReference type="Pfam" id="PF04003"/>
    </source>
</evidence>
<comment type="caution">
    <text evidence="6">The sequence shown here is derived from an EMBL/GenBank/DDBJ whole genome shotgun (WGS) entry which is preliminary data.</text>
</comment>
<dbReference type="Proteomes" id="UP001202328">
    <property type="component" value="Unassembled WGS sequence"/>
</dbReference>
<dbReference type="PANTHER" id="PTHR44267">
    <property type="entry name" value="WD REPEAT-CONTAINING PROTEIN 43"/>
    <property type="match status" value="1"/>
</dbReference>
<dbReference type="InterPro" id="IPR052414">
    <property type="entry name" value="U3_snoRNA-assoc_WDR"/>
</dbReference>
<evidence type="ECO:0000256" key="4">
    <source>
        <dbReference type="SAM" id="MobiDB-lite"/>
    </source>
</evidence>
<dbReference type="GO" id="GO:0005730">
    <property type="term" value="C:nucleolus"/>
    <property type="evidence" value="ECO:0007669"/>
    <property type="project" value="TreeGrafter"/>
</dbReference>
<feature type="compositionally biased region" description="Acidic residues" evidence="4">
    <location>
        <begin position="292"/>
        <end position="305"/>
    </location>
</feature>
<feature type="compositionally biased region" description="Basic residues" evidence="4">
    <location>
        <begin position="15"/>
        <end position="24"/>
    </location>
</feature>
<comment type="similarity">
    <text evidence="3">Belongs to the UTP5 family.</text>
</comment>
<reference evidence="6" key="1">
    <citation type="submission" date="2022-04" db="EMBL/GenBank/DDBJ databases">
        <title>A functionally conserved STORR gene fusion in Papaver species that diverged 16.8 million years ago.</title>
        <authorList>
            <person name="Catania T."/>
        </authorList>
    </citation>
    <scope>NUCLEOTIDE SEQUENCE</scope>
    <source>
        <strain evidence="6">S-188037</strain>
    </source>
</reference>
<dbReference type="PANTHER" id="PTHR44267:SF1">
    <property type="entry name" value="WD REPEAT-CONTAINING PROTEIN 43"/>
    <property type="match status" value="1"/>
</dbReference>
<dbReference type="AlphaFoldDB" id="A0AAD4SS55"/>
<name>A0AAD4SS55_9MAGN</name>
<dbReference type="EMBL" id="JAJJMB010008958">
    <property type="protein sequence ID" value="KAI3917964.1"/>
    <property type="molecule type" value="Genomic_DNA"/>
</dbReference>
<accession>A0AAD4SS55</accession>
<evidence type="ECO:0000256" key="2">
    <source>
        <dbReference type="ARBA" id="ARBA00023242"/>
    </source>
</evidence>
<evidence type="ECO:0000256" key="3">
    <source>
        <dbReference type="ARBA" id="ARBA00038335"/>
    </source>
</evidence>
<evidence type="ECO:0000313" key="7">
    <source>
        <dbReference type="Proteomes" id="UP001202328"/>
    </source>
</evidence>
<dbReference type="Pfam" id="PF04003">
    <property type="entry name" value="Utp12"/>
    <property type="match status" value="1"/>
</dbReference>
<dbReference type="InterPro" id="IPR007148">
    <property type="entry name" value="SSU_processome_Utp12"/>
</dbReference>
<keyword evidence="2" id="KW-0539">Nucleus</keyword>
<feature type="compositionally biased region" description="Acidic residues" evidence="4">
    <location>
        <begin position="271"/>
        <end position="282"/>
    </location>
</feature>
<evidence type="ECO:0000256" key="1">
    <source>
        <dbReference type="ARBA" id="ARBA00004123"/>
    </source>
</evidence>